<feature type="signal peptide" evidence="3">
    <location>
        <begin position="1"/>
        <end position="25"/>
    </location>
</feature>
<comment type="caution">
    <text evidence="4">The sequence shown here is derived from an EMBL/GenBank/DDBJ whole genome shotgun (WGS) entry which is preliminary data.</text>
</comment>
<dbReference type="RefSeq" id="WP_123646330.1">
    <property type="nucleotide sequence ID" value="NZ_RCTY01000013.1"/>
</dbReference>
<protein>
    <submittedName>
        <fullName evidence="4">TolB-like protein</fullName>
    </submittedName>
</protein>
<dbReference type="SUPFAM" id="SSF82171">
    <property type="entry name" value="DPP6 N-terminal domain-like"/>
    <property type="match status" value="1"/>
</dbReference>
<accession>A0A3N2RLL0</accession>
<name>A0A3N2RLL0_LYSEN</name>
<evidence type="ECO:0000256" key="3">
    <source>
        <dbReference type="SAM" id="SignalP"/>
    </source>
</evidence>
<keyword evidence="3" id="KW-0732">Signal</keyword>
<dbReference type="Pfam" id="PF07676">
    <property type="entry name" value="PD40"/>
    <property type="match status" value="4"/>
</dbReference>
<feature type="region of interest" description="Disordered" evidence="2">
    <location>
        <begin position="132"/>
        <end position="155"/>
    </location>
</feature>
<dbReference type="PANTHER" id="PTHR36842:SF1">
    <property type="entry name" value="PROTEIN TOLB"/>
    <property type="match status" value="1"/>
</dbReference>
<feature type="chain" id="PRO_5018160864" evidence="3">
    <location>
        <begin position="26"/>
        <end position="303"/>
    </location>
</feature>
<reference evidence="4 5" key="1">
    <citation type="submission" date="2018-10" db="EMBL/GenBank/DDBJ databases">
        <title>The genome of Lysobacter enzymogenes OH11.</title>
        <authorList>
            <person name="Liu F."/>
            <person name="Zhao Y."/>
            <person name="Qian G."/>
            <person name="Chen Y."/>
            <person name="Xu H."/>
        </authorList>
    </citation>
    <scope>NUCLEOTIDE SEQUENCE [LARGE SCALE GENOMIC DNA]</scope>
    <source>
        <strain evidence="4 5">OH11</strain>
    </source>
</reference>
<evidence type="ECO:0000313" key="5">
    <source>
        <dbReference type="Proteomes" id="UP000275910"/>
    </source>
</evidence>
<evidence type="ECO:0000313" key="4">
    <source>
        <dbReference type="EMBL" id="ROU08358.1"/>
    </source>
</evidence>
<dbReference type="Proteomes" id="UP000275910">
    <property type="component" value="Unassembled WGS sequence"/>
</dbReference>
<proteinExistence type="inferred from homology"/>
<dbReference type="PANTHER" id="PTHR36842">
    <property type="entry name" value="PROTEIN TOLB HOMOLOG"/>
    <property type="match status" value="1"/>
</dbReference>
<evidence type="ECO:0000256" key="2">
    <source>
        <dbReference type="SAM" id="MobiDB-lite"/>
    </source>
</evidence>
<dbReference type="EMBL" id="RCTY01000013">
    <property type="protein sequence ID" value="ROU08358.1"/>
    <property type="molecule type" value="Genomic_DNA"/>
</dbReference>
<evidence type="ECO:0000256" key="1">
    <source>
        <dbReference type="ARBA" id="ARBA00009820"/>
    </source>
</evidence>
<gene>
    <name evidence="4" type="ORF">D9T17_04610</name>
</gene>
<organism evidence="4 5">
    <name type="scientific">Lysobacter enzymogenes</name>
    <dbReference type="NCBI Taxonomy" id="69"/>
    <lineage>
        <taxon>Bacteria</taxon>
        <taxon>Pseudomonadati</taxon>
        <taxon>Pseudomonadota</taxon>
        <taxon>Gammaproteobacteria</taxon>
        <taxon>Lysobacterales</taxon>
        <taxon>Lysobacteraceae</taxon>
        <taxon>Lysobacter</taxon>
    </lineage>
</organism>
<dbReference type="InterPro" id="IPR011042">
    <property type="entry name" value="6-blade_b-propeller_TolB-like"/>
</dbReference>
<sequence>MRHARVWWFPSVLLVCAVASPPAAALNEFGIEGMGVVSTPHSEVRASVSPDGRRIVWGSDRPGGPGGRDLWQATLVDGRWQNPEPLPINSAAKDYDPMFSGDGRWLYFFSDRPGGLGGEDLYRAAVRPDGGYGPAENLGPGVNTPGREWAPAPSRDGRHLLFASDGRGGAGRQDLWIARWDGRAFVDPRPAPGINTAADEFDATWLGDGRAIVFTRSDDVNEKPVRLYVAQCDGKRYGEAVPLGLSFNIAEGFTYGPVIDWNKPGEMLLNGMAKAPKAGKQDIYRIAAPAVTGKDGCVGGAAK</sequence>
<comment type="similarity">
    <text evidence="1">Belongs to the TolB family.</text>
</comment>
<dbReference type="InterPro" id="IPR011659">
    <property type="entry name" value="WD40"/>
</dbReference>
<dbReference type="AlphaFoldDB" id="A0A3N2RLL0"/>
<dbReference type="Gene3D" id="2.120.10.30">
    <property type="entry name" value="TolB, C-terminal domain"/>
    <property type="match status" value="2"/>
</dbReference>